<dbReference type="Proteomes" id="UP000217676">
    <property type="component" value="Chromosome"/>
</dbReference>
<keyword evidence="3" id="KW-1185">Reference proteome</keyword>
<reference evidence="2 3" key="1">
    <citation type="journal article" date="2016" name="Genome Announc.">
        <title>Complete Genome Sequence of Thiostrepton-Producing Streptomyces laurentii ATCC 31255.</title>
        <authorList>
            <person name="Doi K."/>
            <person name="Fujino Y."/>
            <person name="Nagayoshi Y."/>
            <person name="Ohshima T."/>
            <person name="Ogata S."/>
        </authorList>
    </citation>
    <scope>NUCLEOTIDE SEQUENCE [LARGE SCALE GENOMIC DNA]</scope>
    <source>
        <strain evidence="2 3">ATCC 31255</strain>
    </source>
</reference>
<sequence length="138" mass="14846">MATTVDPRAARRERVRQLSATGASTRTIAKELRVSKDTVRRDMAHLKQQPDQQEAPDAPTPTALANARRATLARREDAGADAVRHLGAAVAQVAHIDLPCIIASREVGRQWAAELRAQAAALASIADTLARYYPDASA</sequence>
<evidence type="ECO:0000313" key="3">
    <source>
        <dbReference type="Proteomes" id="UP000217676"/>
    </source>
</evidence>
<dbReference type="EMBL" id="AP017424">
    <property type="protein sequence ID" value="BAU83327.1"/>
    <property type="molecule type" value="Genomic_DNA"/>
</dbReference>
<proteinExistence type="predicted"/>
<organism evidence="2 3">
    <name type="scientific">Streptomyces laurentii</name>
    <dbReference type="NCBI Taxonomy" id="39478"/>
    <lineage>
        <taxon>Bacteria</taxon>
        <taxon>Bacillati</taxon>
        <taxon>Actinomycetota</taxon>
        <taxon>Actinomycetes</taxon>
        <taxon>Kitasatosporales</taxon>
        <taxon>Streptomycetaceae</taxon>
        <taxon>Streptomyces</taxon>
    </lineage>
</organism>
<dbReference type="AlphaFoldDB" id="A0A160NX12"/>
<accession>A0A160NX12</accession>
<feature type="region of interest" description="Disordered" evidence="1">
    <location>
        <begin position="38"/>
        <end position="78"/>
    </location>
</feature>
<feature type="region of interest" description="Disordered" evidence="1">
    <location>
        <begin position="1"/>
        <end position="23"/>
    </location>
</feature>
<name>A0A160NX12_STRLU</name>
<dbReference type="InterPro" id="IPR036388">
    <property type="entry name" value="WH-like_DNA-bd_sf"/>
</dbReference>
<protein>
    <submittedName>
        <fullName evidence="2">Uncharacterized protein</fullName>
    </submittedName>
</protein>
<dbReference type="Gene3D" id="1.10.10.10">
    <property type="entry name" value="Winged helix-like DNA-binding domain superfamily/Winged helix DNA-binding domain"/>
    <property type="match status" value="1"/>
</dbReference>
<feature type="compositionally biased region" description="Low complexity" evidence="1">
    <location>
        <begin position="49"/>
        <end position="70"/>
    </location>
</feature>
<evidence type="ECO:0000256" key="1">
    <source>
        <dbReference type="SAM" id="MobiDB-lite"/>
    </source>
</evidence>
<dbReference type="KEGG" id="slau:SLA_2400"/>
<gene>
    <name evidence="2" type="ORF">SLA_2400</name>
</gene>
<evidence type="ECO:0000313" key="2">
    <source>
        <dbReference type="EMBL" id="BAU83327.1"/>
    </source>
</evidence>